<dbReference type="Gene3D" id="1.10.357.10">
    <property type="entry name" value="Tetracycline Repressor, domain 2"/>
    <property type="match status" value="1"/>
</dbReference>
<dbReference type="Proteomes" id="UP000598217">
    <property type="component" value="Unassembled WGS sequence"/>
</dbReference>
<evidence type="ECO:0008006" key="3">
    <source>
        <dbReference type="Google" id="ProtNLM"/>
    </source>
</evidence>
<proteinExistence type="predicted"/>
<protein>
    <recommendedName>
        <fullName evidence="3">Transcriptional regulator, TetR family</fullName>
    </recommendedName>
</protein>
<sequence length="63" mass="6902">MPRTADHDERRRQVAEALLCTGPAMTTFVDVADELGASVGPVQRHFRQGPLDALQKKVLSGTR</sequence>
<organism evidence="1 2">
    <name type="scientific">Nocardiopsis terrae</name>
    <dbReference type="NCBI Taxonomy" id="372655"/>
    <lineage>
        <taxon>Bacteria</taxon>
        <taxon>Bacillati</taxon>
        <taxon>Actinomycetota</taxon>
        <taxon>Actinomycetes</taxon>
        <taxon>Streptosporangiales</taxon>
        <taxon>Nocardiopsidaceae</taxon>
        <taxon>Nocardiopsis</taxon>
    </lineage>
</organism>
<comment type="caution">
    <text evidence="1">The sequence shown here is derived from an EMBL/GenBank/DDBJ whole genome shotgun (WGS) entry which is preliminary data.</text>
</comment>
<dbReference type="RefSeq" id="WP_225942559.1">
    <property type="nucleotide sequence ID" value="NZ_BMXJ01000001.1"/>
</dbReference>
<evidence type="ECO:0000313" key="1">
    <source>
        <dbReference type="EMBL" id="MBE1460368.1"/>
    </source>
</evidence>
<name>A0ABR9HMX0_9ACTN</name>
<gene>
    <name evidence="1" type="ORF">H4W79_004582</name>
</gene>
<dbReference type="EMBL" id="JADBDY010000001">
    <property type="protein sequence ID" value="MBE1460368.1"/>
    <property type="molecule type" value="Genomic_DNA"/>
</dbReference>
<evidence type="ECO:0000313" key="2">
    <source>
        <dbReference type="Proteomes" id="UP000598217"/>
    </source>
</evidence>
<accession>A0ABR9HMX0</accession>
<reference evidence="1 2" key="1">
    <citation type="submission" date="2020-10" db="EMBL/GenBank/DDBJ databases">
        <title>Sequencing the genomes of 1000 actinobacteria strains.</title>
        <authorList>
            <person name="Klenk H.-P."/>
        </authorList>
    </citation>
    <scope>NUCLEOTIDE SEQUENCE [LARGE SCALE GENOMIC DNA]</scope>
    <source>
        <strain evidence="1 2">DSM 45157</strain>
    </source>
</reference>
<keyword evidence="2" id="KW-1185">Reference proteome</keyword>